<reference evidence="1 2" key="1">
    <citation type="submission" date="2023-01" db="EMBL/GenBank/DDBJ databases">
        <title>Novel species of the genus Asticcacaulis isolated from rivers.</title>
        <authorList>
            <person name="Lu H."/>
        </authorList>
    </citation>
    <scope>NUCLEOTIDE SEQUENCE [LARGE SCALE GENOMIC DNA]</scope>
    <source>
        <strain evidence="1 2">LKC15W</strain>
    </source>
</reference>
<dbReference type="InterPro" id="IPR032710">
    <property type="entry name" value="NTF2-like_dom_sf"/>
</dbReference>
<accession>A0ABT5HH46</accession>
<evidence type="ECO:0000313" key="1">
    <source>
        <dbReference type="EMBL" id="MDC7675574.1"/>
    </source>
</evidence>
<dbReference type="SUPFAM" id="SSF54427">
    <property type="entry name" value="NTF2-like"/>
    <property type="match status" value="1"/>
</dbReference>
<proteinExistence type="predicted"/>
<dbReference type="Proteomes" id="UP001218579">
    <property type="component" value="Unassembled WGS sequence"/>
</dbReference>
<comment type="caution">
    <text evidence="1">The sequence shown here is derived from an EMBL/GenBank/DDBJ whole genome shotgun (WGS) entry which is preliminary data.</text>
</comment>
<dbReference type="EMBL" id="JAQQKV010000001">
    <property type="protein sequence ID" value="MDC7675574.1"/>
    <property type="molecule type" value="Genomic_DNA"/>
</dbReference>
<keyword evidence="2" id="KW-1185">Reference proteome</keyword>
<dbReference type="RefSeq" id="WP_272743893.1">
    <property type="nucleotide sequence ID" value="NZ_JAQQKV010000001.1"/>
</dbReference>
<name>A0ABT5HH46_9CAUL</name>
<sequence length="141" mass="15485">MTHAHTHIWTQWLALWNGDLKVASEIVAEDYILHMSPIGGGGLEAFAGPEGLASWVGMLHAALRPLQFTVQVEPLFDRDMIAGRWVAKGQYVGGFPGARAEPGTIIQFAGADFLRIRDAKIVEYWLSSDVLDLMQPLGITI</sequence>
<organism evidence="1 2">
    <name type="scientific">Asticcacaulis machinosus</name>
    <dbReference type="NCBI Taxonomy" id="2984211"/>
    <lineage>
        <taxon>Bacteria</taxon>
        <taxon>Pseudomonadati</taxon>
        <taxon>Pseudomonadota</taxon>
        <taxon>Alphaproteobacteria</taxon>
        <taxon>Caulobacterales</taxon>
        <taxon>Caulobacteraceae</taxon>
        <taxon>Asticcacaulis</taxon>
    </lineage>
</organism>
<dbReference type="InterPro" id="IPR009959">
    <property type="entry name" value="Cyclase_SnoaL-like"/>
</dbReference>
<dbReference type="Pfam" id="PF07366">
    <property type="entry name" value="SnoaL"/>
    <property type="match status" value="1"/>
</dbReference>
<dbReference type="Gene3D" id="3.10.450.50">
    <property type="match status" value="1"/>
</dbReference>
<protein>
    <submittedName>
        <fullName evidence="1">Ester cyclase</fullName>
    </submittedName>
</protein>
<evidence type="ECO:0000313" key="2">
    <source>
        <dbReference type="Proteomes" id="UP001218579"/>
    </source>
</evidence>
<gene>
    <name evidence="1" type="ORF">PQU98_05510</name>
</gene>